<protein>
    <recommendedName>
        <fullName evidence="1">UPF0597 protein KQI86_18180</fullName>
    </recommendedName>
</protein>
<organism evidence="3 4">
    <name type="scientific">Clostridium mobile</name>
    <dbReference type="NCBI Taxonomy" id="2841512"/>
    <lineage>
        <taxon>Bacteria</taxon>
        <taxon>Bacillati</taxon>
        <taxon>Bacillota</taxon>
        <taxon>Clostridia</taxon>
        <taxon>Eubacteriales</taxon>
        <taxon>Clostridiaceae</taxon>
        <taxon>Clostridium</taxon>
    </lineage>
</organism>
<dbReference type="Pfam" id="PF03313">
    <property type="entry name" value="SDH_alpha"/>
    <property type="match status" value="1"/>
</dbReference>
<dbReference type="InterPro" id="IPR021144">
    <property type="entry name" value="UPF0597"/>
</dbReference>
<accession>A0ABS6EPD2</accession>
<dbReference type="InterPro" id="IPR005130">
    <property type="entry name" value="Ser_deHydtase-like_asu"/>
</dbReference>
<dbReference type="Proteomes" id="UP000726170">
    <property type="component" value="Unassembled WGS sequence"/>
</dbReference>
<evidence type="ECO:0000313" key="3">
    <source>
        <dbReference type="EMBL" id="MBU5486250.1"/>
    </source>
</evidence>
<dbReference type="PIRSF" id="PIRSF006054">
    <property type="entry name" value="UCP006054"/>
    <property type="match status" value="1"/>
</dbReference>
<evidence type="ECO:0000259" key="2">
    <source>
        <dbReference type="Pfam" id="PF03313"/>
    </source>
</evidence>
<comment type="similarity">
    <text evidence="1">Belongs to the UPF0597 family.</text>
</comment>
<dbReference type="EMBL" id="JAHLQF010000004">
    <property type="protein sequence ID" value="MBU5486250.1"/>
    <property type="molecule type" value="Genomic_DNA"/>
</dbReference>
<dbReference type="HAMAP" id="MF_01845">
    <property type="entry name" value="UPF0597"/>
    <property type="match status" value="1"/>
</dbReference>
<gene>
    <name evidence="3" type="ORF">KQI86_18180</name>
</gene>
<evidence type="ECO:0000313" key="4">
    <source>
        <dbReference type="Proteomes" id="UP000726170"/>
    </source>
</evidence>
<dbReference type="RefSeq" id="WP_216440828.1">
    <property type="nucleotide sequence ID" value="NZ_JAHLQF010000004.1"/>
</dbReference>
<feature type="domain" description="Serine dehydratase-like alpha subunit" evidence="2">
    <location>
        <begin position="152"/>
        <end position="421"/>
    </location>
</feature>
<dbReference type="GO" id="GO:0003941">
    <property type="term" value="F:L-serine ammonia-lyase activity"/>
    <property type="evidence" value="ECO:0007669"/>
    <property type="project" value="UniProtKB-EC"/>
</dbReference>
<keyword evidence="4" id="KW-1185">Reference proteome</keyword>
<proteinExistence type="inferred from homology"/>
<keyword evidence="3" id="KW-0456">Lyase</keyword>
<name>A0ABS6EPD2_9CLOT</name>
<dbReference type="PANTHER" id="PTHR30501:SF2">
    <property type="entry name" value="UPF0597 PROTEIN YHAM"/>
    <property type="match status" value="1"/>
</dbReference>
<evidence type="ECO:0000256" key="1">
    <source>
        <dbReference type="HAMAP-Rule" id="MF_01845"/>
    </source>
</evidence>
<dbReference type="PANTHER" id="PTHR30501">
    <property type="entry name" value="UPF0597 PROTEIN YHAM"/>
    <property type="match status" value="1"/>
</dbReference>
<reference evidence="3 4" key="1">
    <citation type="submission" date="2021-06" db="EMBL/GenBank/DDBJ databases">
        <authorList>
            <person name="Sun Q."/>
            <person name="Li D."/>
        </authorList>
    </citation>
    <scope>NUCLEOTIDE SEQUENCE [LARGE SCALE GENOMIC DNA]</scope>
    <source>
        <strain evidence="3 4">MSJ-11</strain>
    </source>
</reference>
<comment type="caution">
    <text evidence="3">The sequence shown here is derived from an EMBL/GenBank/DDBJ whole genome shotgun (WGS) entry which is preliminary data.</text>
</comment>
<sequence length="429" mass="46065">MDKNLIIEILKAGVTPALGCTEPGAVAYAVARAKEILDKEVTELDIWVDKNILKNGMDVGIPGTKEKGIIFAAALSLVCGKPQYKLEVLKDSNNEDIEKAYEIVNKKVIKLNLEEGTEGLYIKVVAKGQGEEAGVVIKNNHLNIVCEEKNGKMLELLEDTNIDNEREEKNKSYAIKNRIKEFSIDQLIEFSNDVDYSDIEFINEGIEMNKRIAFIGANEELGIGMGKLLKNEANDLESLAKALTAAASEARMSGYPLPVMSSAGSGNHGLVTILPISIIGEEKGMDREKIVRAVTLSHLITAYVKIYTGALSAVCGCGVAAGVGCSAGLTYLMGGDKKQIKGAIKNMIAGLTGMICDGAKIGCSYKLSISVASAIEASKLALNNLFIPSDNGILTETAEKTIENLGRVSIEGMNNTDDVILDVMLKKCI</sequence>